<dbReference type="EMBL" id="AOSK01000091">
    <property type="protein sequence ID" value="EYD75219.1"/>
    <property type="molecule type" value="Genomic_DNA"/>
</dbReference>
<dbReference type="PATRIC" id="fig|442562.3.peg.3261"/>
<dbReference type="PANTHER" id="PTHR48107">
    <property type="entry name" value="NADPH-DEPENDENT ALDEHYDE REDUCTASE-LIKE PROTEIN, CHLOROPLASTIC-RELATED"/>
    <property type="match status" value="1"/>
</dbReference>
<accession>A0A017HN56</accession>
<reference evidence="3 4" key="1">
    <citation type="submission" date="2013-02" db="EMBL/GenBank/DDBJ databases">
        <authorList>
            <person name="Fiebig A."/>
            <person name="Goeker M."/>
            <person name="Klenk H.-P.P."/>
        </authorList>
    </citation>
    <scope>NUCLEOTIDE SEQUENCE [LARGE SCALE GENOMIC DNA]</scope>
    <source>
        <strain evidence="3 4">DSM 19309</strain>
    </source>
</reference>
<dbReference type="Proteomes" id="UP000019666">
    <property type="component" value="Unassembled WGS sequence"/>
</dbReference>
<gene>
    <name evidence="3" type="ORF">Rumeso_03315</name>
</gene>
<dbReference type="PRINTS" id="PR00081">
    <property type="entry name" value="GDHRDH"/>
</dbReference>
<evidence type="ECO:0000313" key="3">
    <source>
        <dbReference type="EMBL" id="EYD75219.1"/>
    </source>
</evidence>
<keyword evidence="4" id="KW-1185">Reference proteome</keyword>
<sequence>MPDPDDPFDEAPRGPGCGKLRGKTAFVTGASSGIGRATALLFAREGARVAISYYSDPQDAEETLRRMREFGVEGVSVGMDAGVHGENTRATREAIERLGGSLDILVCNASMQIVQEDVLDVSPEQARDTLLVNALGYLWTIQAALPSMRAGSCIVGTVSVVAYKGNEQLVDYAMGKGAELALLRSLAAQLAPKGIRVNAVAPGPVWTPFIKETMDEEKIRSFGKDVPLGRPAQAHELAPAYLFLASDDATYVTGQTIHVNGGMPVAS</sequence>
<evidence type="ECO:0000256" key="2">
    <source>
        <dbReference type="ARBA" id="ARBA00023002"/>
    </source>
</evidence>
<name>A0A017HN56_9RHOB</name>
<proteinExistence type="inferred from homology"/>
<dbReference type="InterPro" id="IPR002347">
    <property type="entry name" value="SDR_fam"/>
</dbReference>
<comment type="caution">
    <text evidence="3">The sequence shown here is derived from an EMBL/GenBank/DDBJ whole genome shotgun (WGS) entry which is preliminary data.</text>
</comment>
<dbReference type="SUPFAM" id="SSF51735">
    <property type="entry name" value="NAD(P)-binding Rossmann-fold domains"/>
    <property type="match status" value="1"/>
</dbReference>
<dbReference type="FunFam" id="3.40.50.720:FF:000084">
    <property type="entry name" value="Short-chain dehydrogenase reductase"/>
    <property type="match status" value="1"/>
</dbReference>
<dbReference type="HOGENOM" id="CLU_010194_4_1_5"/>
<organism evidence="3 4">
    <name type="scientific">Rubellimicrobium mesophilum DSM 19309</name>
    <dbReference type="NCBI Taxonomy" id="442562"/>
    <lineage>
        <taxon>Bacteria</taxon>
        <taxon>Pseudomonadati</taxon>
        <taxon>Pseudomonadota</taxon>
        <taxon>Alphaproteobacteria</taxon>
        <taxon>Rhodobacterales</taxon>
        <taxon>Roseobacteraceae</taxon>
        <taxon>Rubellimicrobium</taxon>
    </lineage>
</organism>
<dbReference type="Pfam" id="PF13561">
    <property type="entry name" value="adh_short_C2"/>
    <property type="match status" value="1"/>
</dbReference>
<dbReference type="AlphaFoldDB" id="A0A017HN56"/>
<protein>
    <submittedName>
        <fullName evidence="3">Short-chain dehydrogenase/reductase SDR</fullName>
    </submittedName>
</protein>
<comment type="similarity">
    <text evidence="1">Belongs to the short-chain dehydrogenases/reductases (SDR) family.</text>
</comment>
<evidence type="ECO:0000256" key="1">
    <source>
        <dbReference type="ARBA" id="ARBA00006484"/>
    </source>
</evidence>
<evidence type="ECO:0000313" key="4">
    <source>
        <dbReference type="Proteomes" id="UP000019666"/>
    </source>
</evidence>
<dbReference type="Gene3D" id="3.40.50.720">
    <property type="entry name" value="NAD(P)-binding Rossmann-like Domain"/>
    <property type="match status" value="1"/>
</dbReference>
<dbReference type="PANTHER" id="PTHR48107:SF16">
    <property type="entry name" value="NADPH-DEPENDENT ALDEHYDE REDUCTASE 1, CHLOROPLASTIC"/>
    <property type="match status" value="1"/>
</dbReference>
<keyword evidence="2" id="KW-0560">Oxidoreductase</keyword>
<dbReference type="GO" id="GO:0016614">
    <property type="term" value="F:oxidoreductase activity, acting on CH-OH group of donors"/>
    <property type="evidence" value="ECO:0007669"/>
    <property type="project" value="UniProtKB-ARBA"/>
</dbReference>
<dbReference type="STRING" id="442562.Rumeso_03315"/>
<dbReference type="InterPro" id="IPR036291">
    <property type="entry name" value="NAD(P)-bd_dom_sf"/>
</dbReference>
<dbReference type="RefSeq" id="WP_051520970.1">
    <property type="nucleotide sequence ID" value="NZ_KK088553.1"/>
</dbReference>